<gene>
    <name evidence="1" type="ORF">BGO89_07100</name>
</gene>
<evidence type="ECO:0000313" key="2">
    <source>
        <dbReference type="Proteomes" id="UP000184233"/>
    </source>
</evidence>
<reference evidence="1 2" key="1">
    <citation type="submission" date="2016-09" db="EMBL/GenBank/DDBJ databases">
        <title>Genome-resolved meta-omics ties microbial dynamics to process performance in biotechnology for thiocyanate degradation.</title>
        <authorList>
            <person name="Kantor R.S."/>
            <person name="Huddy R.J."/>
            <person name="Iyer R."/>
            <person name="Thomas B.C."/>
            <person name="Brown C.T."/>
            <person name="Anantharaman K."/>
            <person name="Tringe S."/>
            <person name="Hettich R.L."/>
            <person name="Harrison S.T."/>
            <person name="Banfield J.F."/>
        </authorList>
    </citation>
    <scope>NUCLEOTIDE SEQUENCE [LARGE SCALE GENOMIC DNA]</scope>
    <source>
        <strain evidence="1">59-99</strain>
    </source>
</reference>
<organism evidence="1 2">
    <name type="scientific">Candidatus Kapaibacterium thiocyanatum</name>
    <dbReference type="NCBI Taxonomy" id="1895771"/>
    <lineage>
        <taxon>Bacteria</taxon>
        <taxon>Pseudomonadati</taxon>
        <taxon>Candidatus Kapaibacteriota</taxon>
        <taxon>Candidatus Kapaibacteriia</taxon>
        <taxon>Candidatus Kapaibacteriales</taxon>
        <taxon>Candidatus Kapaibacteriaceae</taxon>
        <taxon>Candidatus Kapaibacterium</taxon>
    </lineage>
</organism>
<protein>
    <submittedName>
        <fullName evidence="1">Uncharacterized protein</fullName>
    </submittedName>
</protein>
<dbReference type="Proteomes" id="UP000184233">
    <property type="component" value="Unassembled WGS sequence"/>
</dbReference>
<evidence type="ECO:0000313" key="1">
    <source>
        <dbReference type="EMBL" id="OJX57731.1"/>
    </source>
</evidence>
<name>A0A1M3KZ07_9BACT</name>
<sequence>MLLMGISFKRGMKTFLYQHFRRNFNVPVFWQKTGTLMVVHYGILQPVKLLSGSMVGRISGLTNGITSYTLGQGDGVEKLETGLWRLMQ</sequence>
<proteinExistence type="predicted"/>
<comment type="caution">
    <text evidence="1">The sequence shown here is derived from an EMBL/GenBank/DDBJ whole genome shotgun (WGS) entry which is preliminary data.</text>
</comment>
<accession>A0A1M3KZ07</accession>
<dbReference type="EMBL" id="MKVH01000021">
    <property type="protein sequence ID" value="OJX57731.1"/>
    <property type="molecule type" value="Genomic_DNA"/>
</dbReference>
<dbReference type="AlphaFoldDB" id="A0A1M3KZ07"/>